<sequence>MLHLNTVSLEPSYTAAVNLPSTPGKQTPVQEASGTKGTKRFKCPLNLLPLQLQLGRWCPSCTDGWHFCSTQASELLKKICTRNLVRKYCQGIAAEKQAQMQQKVVASAIFQGKKDGYLQSLNEPFVETRLKENDLNPKVLQLIRGEKIKYVTPVTKYDRNGFKPRGRQLVLTQTAAYVVELAKIKQKIEYATLKGISTSSLSDGILVIHVPQDKKQKGDVILQCENIFETVTKLCMLANKQEAVKVVQESLRVRIGPGKESTMVFTAGQELQIYKAKNGQSVWGSGRRTGPVPLQTLFGGWR</sequence>
<evidence type="ECO:0000313" key="3">
    <source>
        <dbReference type="Proteomes" id="UP000694392"/>
    </source>
</evidence>
<dbReference type="GO" id="GO:0003774">
    <property type="term" value="F:cytoskeletal motor activity"/>
    <property type="evidence" value="ECO:0007669"/>
    <property type="project" value="InterPro"/>
</dbReference>
<keyword evidence="3" id="KW-1185">Reference proteome</keyword>
<dbReference type="PROSITE" id="PS51757">
    <property type="entry name" value="TH1"/>
    <property type="match status" value="1"/>
</dbReference>
<organism evidence="2 3">
    <name type="scientific">Sphenodon punctatus</name>
    <name type="common">Tuatara</name>
    <name type="synonym">Hatteria punctata</name>
    <dbReference type="NCBI Taxonomy" id="8508"/>
    <lineage>
        <taxon>Eukaryota</taxon>
        <taxon>Metazoa</taxon>
        <taxon>Chordata</taxon>
        <taxon>Craniata</taxon>
        <taxon>Vertebrata</taxon>
        <taxon>Euteleostomi</taxon>
        <taxon>Lepidosauria</taxon>
        <taxon>Sphenodontia</taxon>
        <taxon>Sphenodontidae</taxon>
        <taxon>Sphenodon</taxon>
    </lineage>
</organism>
<feature type="domain" description="TH1" evidence="1">
    <location>
        <begin position="114"/>
        <end position="287"/>
    </location>
</feature>
<evidence type="ECO:0000313" key="2">
    <source>
        <dbReference type="Ensembl" id="ENSSPUP00000011880.1"/>
    </source>
</evidence>
<reference evidence="2" key="2">
    <citation type="submission" date="2025-09" db="UniProtKB">
        <authorList>
            <consortium name="Ensembl"/>
        </authorList>
    </citation>
    <scope>IDENTIFICATION</scope>
</reference>
<dbReference type="Proteomes" id="UP000694392">
    <property type="component" value="Unplaced"/>
</dbReference>
<dbReference type="GO" id="GO:0016459">
    <property type="term" value="C:myosin complex"/>
    <property type="evidence" value="ECO:0007669"/>
    <property type="project" value="InterPro"/>
</dbReference>
<protein>
    <recommendedName>
        <fullName evidence="1">TH1 domain-containing protein</fullName>
    </recommendedName>
</protein>
<reference evidence="2" key="1">
    <citation type="submission" date="2025-08" db="UniProtKB">
        <authorList>
            <consortium name="Ensembl"/>
        </authorList>
    </citation>
    <scope>IDENTIFICATION</scope>
</reference>
<name>A0A8D0GTR6_SPHPU</name>
<proteinExistence type="predicted"/>
<dbReference type="InterPro" id="IPR010926">
    <property type="entry name" value="Myosin_TH1"/>
</dbReference>
<dbReference type="GeneTree" id="ENSGT00930000151526"/>
<evidence type="ECO:0000259" key="1">
    <source>
        <dbReference type="PROSITE" id="PS51757"/>
    </source>
</evidence>
<dbReference type="AlphaFoldDB" id="A0A8D0GTR6"/>
<dbReference type="Ensembl" id="ENSSPUT00000012668.1">
    <property type="protein sequence ID" value="ENSSPUP00000011880.1"/>
    <property type="gene ID" value="ENSSPUG00000009073.1"/>
</dbReference>
<dbReference type="Pfam" id="PF06017">
    <property type="entry name" value="Myosin_TH1"/>
    <property type="match status" value="1"/>
</dbReference>
<accession>A0A8D0GTR6</accession>